<proteinExistence type="inferred from homology"/>
<organism evidence="4 5">
    <name type="scientific">Candidatus Aquitaenariimonas noxiae</name>
    <dbReference type="NCBI Taxonomy" id="1974741"/>
    <lineage>
        <taxon>Bacteria</taxon>
        <taxon>Pseudomonadati</taxon>
        <taxon>Candidatus Omnitrophota</taxon>
        <taxon>Candidatus Aquitaenariimonas</taxon>
    </lineage>
</organism>
<evidence type="ECO:0000313" key="5">
    <source>
        <dbReference type="Proteomes" id="UP000230052"/>
    </source>
</evidence>
<dbReference type="Proteomes" id="UP000230052">
    <property type="component" value="Unassembled WGS sequence"/>
</dbReference>
<keyword evidence="2" id="KW-0119">Carbohydrate metabolism</keyword>
<name>A0A2J0KVX5_9BACT</name>
<dbReference type="PANTHER" id="PTHR36306:SF1">
    <property type="entry name" value="ALPHA-AMYLASE-RELATED"/>
    <property type="match status" value="1"/>
</dbReference>
<gene>
    <name evidence="4" type="ORF">COS99_05100</name>
</gene>
<dbReference type="GO" id="GO:0005975">
    <property type="term" value="P:carbohydrate metabolic process"/>
    <property type="evidence" value="ECO:0007669"/>
    <property type="project" value="InterPro"/>
</dbReference>
<feature type="domain" description="Glycoside hydrolase family 57 N-terminal" evidence="3">
    <location>
        <begin position="37"/>
        <end position="290"/>
    </location>
</feature>
<evidence type="ECO:0000259" key="3">
    <source>
        <dbReference type="Pfam" id="PF03065"/>
    </source>
</evidence>
<dbReference type="SUPFAM" id="SSF88713">
    <property type="entry name" value="Glycoside hydrolase/deacetylase"/>
    <property type="match status" value="1"/>
</dbReference>
<reference evidence="4 5" key="1">
    <citation type="submission" date="2017-09" db="EMBL/GenBank/DDBJ databases">
        <title>Depth-based differentiation of microbial function through sediment-hosted aquifers and enrichment of novel symbionts in the deep terrestrial subsurface.</title>
        <authorList>
            <person name="Probst A.J."/>
            <person name="Ladd B."/>
            <person name="Jarett J.K."/>
            <person name="Geller-Mcgrath D.E."/>
            <person name="Sieber C.M."/>
            <person name="Emerson J.B."/>
            <person name="Anantharaman K."/>
            <person name="Thomas B.C."/>
            <person name="Malmstrom R."/>
            <person name="Stieglmeier M."/>
            <person name="Klingl A."/>
            <person name="Woyke T."/>
            <person name="Ryan C.M."/>
            <person name="Banfield J.F."/>
        </authorList>
    </citation>
    <scope>NUCLEOTIDE SEQUENCE [LARGE SCALE GENOMIC DNA]</scope>
    <source>
        <strain evidence="4">CG07_land_8_20_14_0_80_42_15</strain>
    </source>
</reference>
<comment type="similarity">
    <text evidence="1">Belongs to the glycosyl hydrolase 57 family.</text>
</comment>
<dbReference type="GO" id="GO:0016787">
    <property type="term" value="F:hydrolase activity"/>
    <property type="evidence" value="ECO:0007669"/>
    <property type="project" value="UniProtKB-KW"/>
</dbReference>
<evidence type="ECO:0000256" key="1">
    <source>
        <dbReference type="ARBA" id="ARBA00006821"/>
    </source>
</evidence>
<keyword evidence="4" id="KW-0378">Hydrolase</keyword>
<evidence type="ECO:0000256" key="2">
    <source>
        <dbReference type="ARBA" id="ARBA00023277"/>
    </source>
</evidence>
<dbReference type="PANTHER" id="PTHR36306">
    <property type="entry name" value="ALPHA-AMYLASE-RELATED-RELATED"/>
    <property type="match status" value="1"/>
</dbReference>
<sequence>MTSDKIYYALGLHMHQPPENLKLLIESNEWEAQQIIRCYERAARYAHLYKDVAYFHVGFSGILLEQFTDKDIIDKYRKFVDIPKMIEMYRTAKNIEIIGMGFYHPIFPLIPKDDWSEQLRMGADIADELFDQRPVGFWPSEMAFAMEMIPALREAGYEYVVVDHVHVKPVIESNKLDYFKPYKAKYGSSEITVIPRNRDLSNAQESGLNPSWFLNEVNNKIKDCPNTDKARLVTTWSDGENGGWFRQIDEKAGFFGYFFAPLMDMVKSKEAHISPIRISDYIKKYPAKEEATIQTGAWNVGSTSGYDFRQWNGSESQKRAIDTLFKASQKYWELEKNKNKLAEYKKWQLKRARKLLLDAETSCYLFWGDAWIPKIYDKLNEVNKLLQ</sequence>
<dbReference type="Pfam" id="PF03065">
    <property type="entry name" value="Glyco_hydro_57"/>
    <property type="match status" value="1"/>
</dbReference>
<dbReference type="Gene3D" id="3.20.110.20">
    <property type="match status" value="1"/>
</dbReference>
<comment type="caution">
    <text evidence="4">The sequence shown here is derived from an EMBL/GenBank/DDBJ whole genome shotgun (WGS) entry which is preliminary data.</text>
</comment>
<dbReference type="EMBL" id="PEWV01000053">
    <property type="protein sequence ID" value="PIU41484.1"/>
    <property type="molecule type" value="Genomic_DNA"/>
</dbReference>
<dbReference type="InterPro" id="IPR052046">
    <property type="entry name" value="GH57_Enzymes"/>
</dbReference>
<dbReference type="InterPro" id="IPR004300">
    <property type="entry name" value="Glyco_hydro_57_N"/>
</dbReference>
<dbReference type="AlphaFoldDB" id="A0A2J0KVX5"/>
<evidence type="ECO:0000313" key="4">
    <source>
        <dbReference type="EMBL" id="PIU41484.1"/>
    </source>
</evidence>
<accession>A0A2J0KVX5</accession>
<protein>
    <submittedName>
        <fullName evidence="4">Glycoside hydrolase family 57</fullName>
    </submittedName>
</protein>
<dbReference type="InterPro" id="IPR011330">
    <property type="entry name" value="Glyco_hydro/deAcase_b/a-brl"/>
</dbReference>